<comment type="caution">
    <text evidence="2">The sequence shown here is derived from an EMBL/GenBank/DDBJ whole genome shotgun (WGS) entry which is preliminary data.</text>
</comment>
<dbReference type="Proteomes" id="UP000299102">
    <property type="component" value="Unassembled WGS sequence"/>
</dbReference>
<feature type="region of interest" description="Disordered" evidence="1">
    <location>
        <begin position="15"/>
        <end position="36"/>
    </location>
</feature>
<gene>
    <name evidence="2" type="ORF">EVAR_38359_1</name>
</gene>
<dbReference type="OrthoDB" id="10017160at2759"/>
<sequence>MQRLKKTALDKDTSFITVPSSGRTSRRVPPENSCVFRTSSAPRKEFERSLVNISDEFRDGRPSTAVNNKIIDVVRRIMELDRHVTYHEIWEFLGIGMS</sequence>
<organism evidence="2 3">
    <name type="scientific">Eumeta variegata</name>
    <name type="common">Bagworm moth</name>
    <name type="synonym">Eumeta japonica</name>
    <dbReference type="NCBI Taxonomy" id="151549"/>
    <lineage>
        <taxon>Eukaryota</taxon>
        <taxon>Metazoa</taxon>
        <taxon>Ecdysozoa</taxon>
        <taxon>Arthropoda</taxon>
        <taxon>Hexapoda</taxon>
        <taxon>Insecta</taxon>
        <taxon>Pterygota</taxon>
        <taxon>Neoptera</taxon>
        <taxon>Endopterygota</taxon>
        <taxon>Lepidoptera</taxon>
        <taxon>Glossata</taxon>
        <taxon>Ditrysia</taxon>
        <taxon>Tineoidea</taxon>
        <taxon>Psychidae</taxon>
        <taxon>Oiketicinae</taxon>
        <taxon>Eumeta</taxon>
    </lineage>
</organism>
<evidence type="ECO:0000313" key="3">
    <source>
        <dbReference type="Proteomes" id="UP000299102"/>
    </source>
</evidence>
<dbReference type="EMBL" id="BGZK01000995">
    <property type="protein sequence ID" value="GBP67891.1"/>
    <property type="molecule type" value="Genomic_DNA"/>
</dbReference>
<protein>
    <submittedName>
        <fullName evidence="2">Uncharacterized protein</fullName>
    </submittedName>
</protein>
<evidence type="ECO:0000256" key="1">
    <source>
        <dbReference type="SAM" id="MobiDB-lite"/>
    </source>
</evidence>
<evidence type="ECO:0000313" key="2">
    <source>
        <dbReference type="EMBL" id="GBP67891.1"/>
    </source>
</evidence>
<keyword evidence="3" id="KW-1185">Reference proteome</keyword>
<name>A0A4C1XVF4_EUMVA</name>
<proteinExistence type="predicted"/>
<dbReference type="AlphaFoldDB" id="A0A4C1XVF4"/>
<reference evidence="2 3" key="1">
    <citation type="journal article" date="2019" name="Commun. Biol.">
        <title>The bagworm genome reveals a unique fibroin gene that provides high tensile strength.</title>
        <authorList>
            <person name="Kono N."/>
            <person name="Nakamura H."/>
            <person name="Ohtoshi R."/>
            <person name="Tomita M."/>
            <person name="Numata K."/>
            <person name="Arakawa K."/>
        </authorList>
    </citation>
    <scope>NUCLEOTIDE SEQUENCE [LARGE SCALE GENOMIC DNA]</scope>
</reference>
<accession>A0A4C1XVF4</accession>